<dbReference type="PROSITE" id="PS51257">
    <property type="entry name" value="PROKAR_LIPOPROTEIN"/>
    <property type="match status" value="1"/>
</dbReference>
<feature type="region of interest" description="Disordered" evidence="1">
    <location>
        <begin position="25"/>
        <end position="51"/>
    </location>
</feature>
<feature type="chain" id="PRO_5046234832" evidence="2">
    <location>
        <begin position="25"/>
        <end position="444"/>
    </location>
</feature>
<feature type="signal peptide" evidence="2">
    <location>
        <begin position="1"/>
        <end position="24"/>
    </location>
</feature>
<sequence>MKAKKLSFLLMLIFVLLLSACSGGQQTTGNGKEPVKEDEQPKEEEPVAEEEEQTYDLGGRVIKIVNHWDMTPQEGTETGDMAVARWKEVEEKYNVKIEWSVVPWEEKINQLTASILAGEPMGDIIGIDSNQTAQLVQQDYLFALDDLIDVSATKMNQTMKDLGTFNGKLYLFRNEVNESGGMFYNKTMFEQAGLPDPYELQQKGEWTWDAMLEAAKKLTTGSNYGMSGDPNLLAEYLIATNDAKILDTETGEFVMDSPNAMEALEFMVSMINEHKVVKPNEGSTWDDPRQYFSEGLVGMTQGWVWEAEGRLEAPFDWGYVFWPKGPKASDYSTIVSNTGGMVIPKGVENPEVIYKIWEDMQLWEIGQDGIIEWFENVLPNEESIDTATQMLENINVNYWSAYDLSDAFWGTFHSIATAEESPAQAVAKVKGEAQARVDKFMGKE</sequence>
<dbReference type="EMBL" id="JAUSUO010000015">
    <property type="protein sequence ID" value="MDQ0345268.1"/>
    <property type="molecule type" value="Genomic_DNA"/>
</dbReference>
<evidence type="ECO:0000256" key="2">
    <source>
        <dbReference type="SAM" id="SignalP"/>
    </source>
</evidence>
<name>A0ABU0DA79_9BACI</name>
<dbReference type="InterPro" id="IPR006059">
    <property type="entry name" value="SBP"/>
</dbReference>
<dbReference type="PANTHER" id="PTHR43649:SF12">
    <property type="entry name" value="DIACETYLCHITOBIOSE BINDING PROTEIN DASA"/>
    <property type="match status" value="1"/>
</dbReference>
<evidence type="ECO:0000313" key="3">
    <source>
        <dbReference type="EMBL" id="MDQ0345268.1"/>
    </source>
</evidence>
<dbReference type="Proteomes" id="UP001232343">
    <property type="component" value="Unassembled WGS sequence"/>
</dbReference>
<protein>
    <submittedName>
        <fullName evidence="3">ABC-type glycerol-3-phosphate transport system substrate-binding protein</fullName>
    </submittedName>
</protein>
<dbReference type="PANTHER" id="PTHR43649">
    <property type="entry name" value="ARABINOSE-BINDING PROTEIN-RELATED"/>
    <property type="match status" value="1"/>
</dbReference>
<organism evidence="3 4">
    <name type="scientific">Lederbergia wuyishanensis</name>
    <dbReference type="NCBI Taxonomy" id="1347903"/>
    <lineage>
        <taxon>Bacteria</taxon>
        <taxon>Bacillati</taxon>
        <taxon>Bacillota</taxon>
        <taxon>Bacilli</taxon>
        <taxon>Bacillales</taxon>
        <taxon>Bacillaceae</taxon>
        <taxon>Lederbergia</taxon>
    </lineage>
</organism>
<dbReference type="SUPFAM" id="SSF53850">
    <property type="entry name" value="Periplasmic binding protein-like II"/>
    <property type="match status" value="1"/>
</dbReference>
<dbReference type="InterPro" id="IPR050490">
    <property type="entry name" value="Bact_solute-bd_prot1"/>
</dbReference>
<feature type="compositionally biased region" description="Basic and acidic residues" evidence="1">
    <location>
        <begin position="33"/>
        <end position="45"/>
    </location>
</feature>
<reference evidence="3 4" key="1">
    <citation type="submission" date="2023-07" db="EMBL/GenBank/DDBJ databases">
        <title>Genomic Encyclopedia of Type Strains, Phase IV (KMG-IV): sequencing the most valuable type-strain genomes for metagenomic binning, comparative biology and taxonomic classification.</title>
        <authorList>
            <person name="Goeker M."/>
        </authorList>
    </citation>
    <scope>NUCLEOTIDE SEQUENCE [LARGE SCALE GENOMIC DNA]</scope>
    <source>
        <strain evidence="3 4">DSM 27848</strain>
    </source>
</reference>
<evidence type="ECO:0000256" key="1">
    <source>
        <dbReference type="SAM" id="MobiDB-lite"/>
    </source>
</evidence>
<dbReference type="RefSeq" id="WP_244683509.1">
    <property type="nucleotide sequence ID" value="NZ_JALIRM010000019.1"/>
</dbReference>
<dbReference type="Gene3D" id="3.40.190.10">
    <property type="entry name" value="Periplasmic binding protein-like II"/>
    <property type="match status" value="1"/>
</dbReference>
<gene>
    <name evidence="3" type="ORF">J2S14_004124</name>
</gene>
<comment type="caution">
    <text evidence="3">The sequence shown here is derived from an EMBL/GenBank/DDBJ whole genome shotgun (WGS) entry which is preliminary data.</text>
</comment>
<proteinExistence type="predicted"/>
<accession>A0ABU0DA79</accession>
<keyword evidence="2" id="KW-0732">Signal</keyword>
<dbReference type="Pfam" id="PF01547">
    <property type="entry name" value="SBP_bac_1"/>
    <property type="match status" value="1"/>
</dbReference>
<evidence type="ECO:0000313" key="4">
    <source>
        <dbReference type="Proteomes" id="UP001232343"/>
    </source>
</evidence>
<keyword evidence="4" id="KW-1185">Reference proteome</keyword>